<sequence length="98" mass="9724">MGVKPPAAASAVVTEPASSGSDTTSVSGRFGTPHASVIIVCIATAAILTQRGMDVRDVLVLLAGAGSIGAAVVALVVTDGPRGGRIGRFLRAYFNSGN</sequence>
<comment type="caution">
    <text evidence="3">The sequence shown here is derived from an EMBL/GenBank/DDBJ whole genome shotgun (WGS) entry which is preliminary data.</text>
</comment>
<feature type="transmembrane region" description="Helical" evidence="2">
    <location>
        <begin position="58"/>
        <end position="77"/>
    </location>
</feature>
<feature type="region of interest" description="Disordered" evidence="1">
    <location>
        <begin position="1"/>
        <end position="29"/>
    </location>
</feature>
<protein>
    <submittedName>
        <fullName evidence="3">Uncharacterized protein</fullName>
    </submittedName>
</protein>
<accession>A0ABQ2VND6</accession>
<reference evidence="4" key="1">
    <citation type="journal article" date="2019" name="Int. J. Syst. Evol. Microbiol.">
        <title>The Global Catalogue of Microorganisms (GCM) 10K type strain sequencing project: providing services to taxonomists for standard genome sequencing and annotation.</title>
        <authorList>
            <consortium name="The Broad Institute Genomics Platform"/>
            <consortium name="The Broad Institute Genome Sequencing Center for Infectious Disease"/>
            <person name="Wu L."/>
            <person name="Ma J."/>
        </authorList>
    </citation>
    <scope>NUCLEOTIDE SEQUENCE [LARGE SCALE GENOMIC DNA]</scope>
    <source>
        <strain evidence="4">JCM 3399</strain>
    </source>
</reference>
<keyword evidence="2" id="KW-0812">Transmembrane</keyword>
<evidence type="ECO:0000313" key="4">
    <source>
        <dbReference type="Proteomes" id="UP000654471"/>
    </source>
</evidence>
<keyword evidence="2" id="KW-0472">Membrane</keyword>
<dbReference type="EMBL" id="BMRP01000073">
    <property type="protein sequence ID" value="GGV01755.1"/>
    <property type="molecule type" value="Genomic_DNA"/>
</dbReference>
<evidence type="ECO:0000313" key="3">
    <source>
        <dbReference type="EMBL" id="GGV01755.1"/>
    </source>
</evidence>
<proteinExistence type="predicted"/>
<dbReference type="Proteomes" id="UP000654471">
    <property type="component" value="Unassembled WGS sequence"/>
</dbReference>
<evidence type="ECO:0000256" key="1">
    <source>
        <dbReference type="SAM" id="MobiDB-lite"/>
    </source>
</evidence>
<feature type="compositionally biased region" description="Polar residues" evidence="1">
    <location>
        <begin position="16"/>
        <end position="27"/>
    </location>
</feature>
<keyword evidence="2" id="KW-1133">Transmembrane helix</keyword>
<organism evidence="3 4">
    <name type="scientific">Streptomyces albospinus</name>
    <dbReference type="NCBI Taxonomy" id="285515"/>
    <lineage>
        <taxon>Bacteria</taxon>
        <taxon>Bacillati</taxon>
        <taxon>Actinomycetota</taxon>
        <taxon>Actinomycetes</taxon>
        <taxon>Kitasatosporales</taxon>
        <taxon>Streptomycetaceae</taxon>
        <taxon>Streptomyces</taxon>
    </lineage>
</organism>
<dbReference type="RefSeq" id="WP_189308424.1">
    <property type="nucleotide sequence ID" value="NZ_BMRP01000073.1"/>
</dbReference>
<evidence type="ECO:0000256" key="2">
    <source>
        <dbReference type="SAM" id="Phobius"/>
    </source>
</evidence>
<feature type="transmembrane region" description="Helical" evidence="2">
    <location>
        <begin position="30"/>
        <end position="49"/>
    </location>
</feature>
<keyword evidence="4" id="KW-1185">Reference proteome</keyword>
<gene>
    <name evidence="3" type="ORF">GCM10010211_81300</name>
</gene>
<name>A0ABQ2VND6_9ACTN</name>